<dbReference type="SMART" id="SM00345">
    <property type="entry name" value="HTH_GNTR"/>
    <property type="match status" value="1"/>
</dbReference>
<dbReference type="GO" id="GO:0003700">
    <property type="term" value="F:DNA-binding transcription factor activity"/>
    <property type="evidence" value="ECO:0007669"/>
    <property type="project" value="InterPro"/>
</dbReference>
<evidence type="ECO:0000256" key="1">
    <source>
        <dbReference type="ARBA" id="ARBA00023015"/>
    </source>
</evidence>
<dbReference type="Gene3D" id="1.10.10.10">
    <property type="entry name" value="Winged helix-like DNA-binding domain superfamily/Winged helix DNA-binding domain"/>
    <property type="match status" value="1"/>
</dbReference>
<accession>A0A1G6WWJ8</accession>
<evidence type="ECO:0000256" key="3">
    <source>
        <dbReference type="ARBA" id="ARBA00023163"/>
    </source>
</evidence>
<dbReference type="PANTHER" id="PTHR38445:SF9">
    <property type="entry name" value="HTH-TYPE TRANSCRIPTIONAL REPRESSOR YTRA"/>
    <property type="match status" value="1"/>
</dbReference>
<evidence type="ECO:0000259" key="4">
    <source>
        <dbReference type="PROSITE" id="PS50949"/>
    </source>
</evidence>
<sequence>MDHAVTSDLQIAIDLDSGVPPYEQIRAQIMGHVSAESLKAGDRLPPIRALATDLGLAAGTVARAYRELELAGVVTTRRRAGTVIADGAVAADVLVQQAARAFVDQVRATGLSDDSILDAVRGALLSPPPTA</sequence>
<dbReference type="InterPro" id="IPR000524">
    <property type="entry name" value="Tscrpt_reg_HTH_GntR"/>
</dbReference>
<dbReference type="STRING" id="1814289.SAMN05216410_0018"/>
<feature type="domain" description="HTH gntR-type" evidence="4">
    <location>
        <begin position="19"/>
        <end position="87"/>
    </location>
</feature>
<dbReference type="InterPro" id="IPR036388">
    <property type="entry name" value="WH-like_DNA-bd_sf"/>
</dbReference>
<dbReference type="GO" id="GO:0003677">
    <property type="term" value="F:DNA binding"/>
    <property type="evidence" value="ECO:0007669"/>
    <property type="project" value="UniProtKB-KW"/>
</dbReference>
<dbReference type="Proteomes" id="UP000199039">
    <property type="component" value="Unassembled WGS sequence"/>
</dbReference>
<dbReference type="AlphaFoldDB" id="A0A1G6WWJ8"/>
<dbReference type="Pfam" id="PF00392">
    <property type="entry name" value="GntR"/>
    <property type="match status" value="1"/>
</dbReference>
<dbReference type="EMBL" id="FMYH01000010">
    <property type="protein sequence ID" value="SDD70003.1"/>
    <property type="molecule type" value="Genomic_DNA"/>
</dbReference>
<dbReference type="PROSITE" id="PS50949">
    <property type="entry name" value="HTH_GNTR"/>
    <property type="match status" value="1"/>
</dbReference>
<reference evidence="5 6" key="1">
    <citation type="submission" date="2016-09" db="EMBL/GenBank/DDBJ databases">
        <authorList>
            <person name="Capua I."/>
            <person name="De Benedictis P."/>
            <person name="Joannis T."/>
            <person name="Lombin L.H."/>
            <person name="Cattoli G."/>
        </authorList>
    </citation>
    <scope>NUCLEOTIDE SEQUENCE [LARGE SCALE GENOMIC DNA]</scope>
    <source>
        <strain evidence="5 6">ISLP-3</strain>
    </source>
</reference>
<organism evidence="5 6">
    <name type="scientific">Sanguibacter gelidistatuariae</name>
    <dbReference type="NCBI Taxonomy" id="1814289"/>
    <lineage>
        <taxon>Bacteria</taxon>
        <taxon>Bacillati</taxon>
        <taxon>Actinomycetota</taxon>
        <taxon>Actinomycetes</taxon>
        <taxon>Micrococcales</taxon>
        <taxon>Sanguibacteraceae</taxon>
        <taxon>Sanguibacter</taxon>
    </lineage>
</organism>
<evidence type="ECO:0000313" key="5">
    <source>
        <dbReference type="EMBL" id="SDD70003.1"/>
    </source>
</evidence>
<protein>
    <submittedName>
        <fullName evidence="5">Transcriptional regulator, GntR family</fullName>
    </submittedName>
</protein>
<keyword evidence="6" id="KW-1185">Reference proteome</keyword>
<proteinExistence type="predicted"/>
<keyword evidence="1" id="KW-0805">Transcription regulation</keyword>
<name>A0A1G6WWJ8_9MICO</name>
<dbReference type="SUPFAM" id="SSF46785">
    <property type="entry name" value="Winged helix' DNA-binding domain"/>
    <property type="match status" value="1"/>
</dbReference>
<keyword evidence="2" id="KW-0238">DNA-binding</keyword>
<dbReference type="InterPro" id="IPR036390">
    <property type="entry name" value="WH_DNA-bd_sf"/>
</dbReference>
<dbReference type="PANTHER" id="PTHR38445">
    <property type="entry name" value="HTH-TYPE TRANSCRIPTIONAL REPRESSOR YTRA"/>
    <property type="match status" value="1"/>
</dbReference>
<dbReference type="OrthoDB" id="4307011at2"/>
<dbReference type="CDD" id="cd07377">
    <property type="entry name" value="WHTH_GntR"/>
    <property type="match status" value="1"/>
</dbReference>
<evidence type="ECO:0000313" key="6">
    <source>
        <dbReference type="Proteomes" id="UP000199039"/>
    </source>
</evidence>
<gene>
    <name evidence="5" type="ORF">SAMN05216410_0018</name>
</gene>
<evidence type="ECO:0000256" key="2">
    <source>
        <dbReference type="ARBA" id="ARBA00023125"/>
    </source>
</evidence>
<keyword evidence="3" id="KW-0804">Transcription</keyword>